<sequence>MEQNVERKSPKLDVKIPLDMDGLKKHSHTLVSQTSTPLARKSASVRMDCLCSPTTHAGSFRCRHHRAGSGGMHRGGSVGSNLSELAAKASSISDSLHASNLHFK</sequence>
<dbReference type="Proteomes" id="UP000188354">
    <property type="component" value="Unassembled WGS sequence"/>
</dbReference>
<comment type="caution">
    <text evidence="1">The sequence shown here is derived from an EMBL/GenBank/DDBJ whole genome shotgun (WGS) entry which is preliminary data.</text>
</comment>
<reference evidence="1 2" key="1">
    <citation type="journal article" date="2017" name="Plant Biotechnol. J.">
        <title>A comprehensive draft genome sequence for lupin (Lupinus angustifolius), an emerging health food: insights into plant-microbe interactions and legume evolution.</title>
        <authorList>
            <person name="Hane J.K."/>
            <person name="Ming Y."/>
            <person name="Kamphuis L.G."/>
            <person name="Nelson M.N."/>
            <person name="Garg G."/>
            <person name="Atkins C.A."/>
            <person name="Bayer P.E."/>
            <person name="Bravo A."/>
            <person name="Bringans S."/>
            <person name="Cannon S."/>
            <person name="Edwards D."/>
            <person name="Foley R."/>
            <person name="Gao L.L."/>
            <person name="Harrison M.J."/>
            <person name="Huang W."/>
            <person name="Hurgobin B."/>
            <person name="Li S."/>
            <person name="Liu C.W."/>
            <person name="McGrath A."/>
            <person name="Morahan G."/>
            <person name="Murray J."/>
            <person name="Weller J."/>
            <person name="Jian J."/>
            <person name="Singh K.B."/>
        </authorList>
    </citation>
    <scope>NUCLEOTIDE SEQUENCE [LARGE SCALE GENOMIC DNA]</scope>
    <source>
        <strain evidence="2">cv. Tanjil</strain>
        <tissue evidence="1">Whole plant</tissue>
    </source>
</reference>
<evidence type="ECO:0000313" key="2">
    <source>
        <dbReference type="Proteomes" id="UP000188354"/>
    </source>
</evidence>
<dbReference type="PANTHER" id="PTHR33132">
    <property type="entry name" value="OSJNBB0118P14.9 PROTEIN"/>
    <property type="match status" value="1"/>
</dbReference>
<proteinExistence type="predicted"/>
<gene>
    <name evidence="1" type="ORF">TanjilG_13758</name>
</gene>
<organism evidence="1 2">
    <name type="scientific">Lupinus angustifolius</name>
    <name type="common">Narrow-leaved blue lupine</name>
    <dbReference type="NCBI Taxonomy" id="3871"/>
    <lineage>
        <taxon>Eukaryota</taxon>
        <taxon>Viridiplantae</taxon>
        <taxon>Streptophyta</taxon>
        <taxon>Embryophyta</taxon>
        <taxon>Tracheophyta</taxon>
        <taxon>Spermatophyta</taxon>
        <taxon>Magnoliopsida</taxon>
        <taxon>eudicotyledons</taxon>
        <taxon>Gunneridae</taxon>
        <taxon>Pentapetalae</taxon>
        <taxon>rosids</taxon>
        <taxon>fabids</taxon>
        <taxon>Fabales</taxon>
        <taxon>Fabaceae</taxon>
        <taxon>Papilionoideae</taxon>
        <taxon>50 kb inversion clade</taxon>
        <taxon>genistoids sensu lato</taxon>
        <taxon>core genistoids</taxon>
        <taxon>Genisteae</taxon>
        <taxon>Lupinus</taxon>
    </lineage>
</organism>
<protein>
    <submittedName>
        <fullName evidence="1">Uncharacterized protein</fullName>
    </submittedName>
</protein>
<dbReference type="EMBL" id="MLAU01037485">
    <property type="protein sequence ID" value="OIW21876.1"/>
    <property type="molecule type" value="Genomic_DNA"/>
</dbReference>
<dbReference type="PANTHER" id="PTHR33132:SF145">
    <property type="entry name" value="OS04G0403900 PROTEIN"/>
    <property type="match status" value="1"/>
</dbReference>
<evidence type="ECO:0000313" key="1">
    <source>
        <dbReference type="EMBL" id="OIW21876.1"/>
    </source>
</evidence>
<keyword evidence="2" id="KW-1185">Reference proteome</keyword>
<dbReference type="AlphaFoldDB" id="A0A394DFP6"/>
<dbReference type="Gramene" id="OIW21876">
    <property type="protein sequence ID" value="OIW21876"/>
    <property type="gene ID" value="TanjilG_13758"/>
</dbReference>
<name>A0A394DFP6_LUPAN</name>
<accession>A0A394DFP6</accession>